<dbReference type="OrthoDB" id="10251809at2759"/>
<feature type="compositionally biased region" description="Low complexity" evidence="3">
    <location>
        <begin position="458"/>
        <end position="472"/>
    </location>
</feature>
<dbReference type="SUPFAM" id="SSF50965">
    <property type="entry name" value="Galactose oxidase, central domain"/>
    <property type="match status" value="2"/>
</dbReference>
<dbReference type="AlphaFoldDB" id="A0A0S4JY00"/>
<name>A0A0S4JY00_BODSA</name>
<reference evidence="5" key="1">
    <citation type="submission" date="2015-09" db="EMBL/GenBank/DDBJ databases">
        <authorList>
            <consortium name="Pathogen Informatics"/>
        </authorList>
    </citation>
    <scope>NUCLEOTIDE SEQUENCE [LARGE SCALE GENOMIC DNA]</scope>
    <source>
        <strain evidence="5">Lake Konstanz</strain>
    </source>
</reference>
<evidence type="ECO:0000313" key="4">
    <source>
        <dbReference type="EMBL" id="CUG94267.1"/>
    </source>
</evidence>
<dbReference type="Gene3D" id="2.120.10.80">
    <property type="entry name" value="Kelch-type beta propeller"/>
    <property type="match status" value="3"/>
</dbReference>
<evidence type="ECO:0000256" key="2">
    <source>
        <dbReference type="ARBA" id="ARBA00022737"/>
    </source>
</evidence>
<proteinExistence type="predicted"/>
<evidence type="ECO:0000256" key="3">
    <source>
        <dbReference type="SAM" id="MobiDB-lite"/>
    </source>
</evidence>
<dbReference type="PANTHER" id="PTHR46093:SF18">
    <property type="entry name" value="FIBRONECTIN TYPE-III DOMAIN-CONTAINING PROTEIN"/>
    <property type="match status" value="1"/>
</dbReference>
<dbReference type="PANTHER" id="PTHR46093">
    <property type="entry name" value="ACYL-COA-BINDING DOMAIN-CONTAINING PROTEIN 5"/>
    <property type="match status" value="1"/>
</dbReference>
<dbReference type="InterPro" id="IPR011043">
    <property type="entry name" value="Gal_Oxase/kelch_b-propeller"/>
</dbReference>
<protein>
    <submittedName>
        <fullName evidence="4">Uncharacterized protein</fullName>
    </submittedName>
</protein>
<feature type="region of interest" description="Disordered" evidence="3">
    <location>
        <begin position="457"/>
        <end position="479"/>
    </location>
</feature>
<dbReference type="InterPro" id="IPR015915">
    <property type="entry name" value="Kelch-typ_b-propeller"/>
</dbReference>
<keyword evidence="1" id="KW-0880">Kelch repeat</keyword>
<gene>
    <name evidence="4" type="ORF">BSAL_47330</name>
</gene>
<dbReference type="EMBL" id="CYKH01002227">
    <property type="protein sequence ID" value="CUG94267.1"/>
    <property type="molecule type" value="Genomic_DNA"/>
</dbReference>
<sequence length="601" mass="64570">MAEALHRKCTRTEWADVTTAAAAAGASPVAGSGTLSSKSSPIINNVVSAAFGAIEKRAYLIGGVNPRTGKSLTQSLEYDMNTKLWSSLGLWFPVPISDTAMVACGSTLVLFGGWDDDTVLGDLWISHNKVEEGGAVTTGQWRRCSAAAAGSACPSARRGHSMVASSLREEGKFTVYLFGGFDGQRRLSDLWSLEVTLVTENGIVTPTGSWTQLPSVGETPNARDACAFALDQQKQRLIVFGGFTVAVDQGFYVYDLPAAARDAVSPSPATAAATTTPSGDHAPSVTPDNATAAIFQWTKKSFPVIPSRRQHSFGVCSHHYFLCLFGHDGRQTLSQICQLHMGDGKWTLAAFDGDEVEPRLTPSVCLAEGGKKVLVFGGQGPKGKYLSSLLELEAGEVRDRCTRQRQEVERERDQQDSFFFFALDQQKQRLIVFGGFTVAVDQGFYVYDLPAAARDAVSPSPATAPAATTTPSGDHAPSVTPDNATAAIFQWTKKSFPVIPSRRQHSFGVCSHHYFLCLFGHDGRQTLSQICQLHMGDGKWTLAAFDGDEVEPRLTPSVCLAEGGKKVLVFGGQGPKGKYLSSLLELELEKCETVAPVKGKK</sequence>
<accession>A0A0S4JY00</accession>
<dbReference type="Pfam" id="PF24681">
    <property type="entry name" value="Kelch_KLHDC2_KLHL20_DRC7"/>
    <property type="match status" value="1"/>
</dbReference>
<dbReference type="Proteomes" id="UP000051952">
    <property type="component" value="Unassembled WGS sequence"/>
</dbReference>
<evidence type="ECO:0000313" key="5">
    <source>
        <dbReference type="Proteomes" id="UP000051952"/>
    </source>
</evidence>
<organism evidence="4 5">
    <name type="scientific">Bodo saltans</name>
    <name type="common">Flagellated protozoan</name>
    <dbReference type="NCBI Taxonomy" id="75058"/>
    <lineage>
        <taxon>Eukaryota</taxon>
        <taxon>Discoba</taxon>
        <taxon>Euglenozoa</taxon>
        <taxon>Kinetoplastea</taxon>
        <taxon>Metakinetoplastina</taxon>
        <taxon>Eubodonida</taxon>
        <taxon>Bodonidae</taxon>
        <taxon>Bodo</taxon>
    </lineage>
</organism>
<keyword evidence="5" id="KW-1185">Reference proteome</keyword>
<evidence type="ECO:0000256" key="1">
    <source>
        <dbReference type="ARBA" id="ARBA00022441"/>
    </source>
</evidence>
<keyword evidence="2" id="KW-0677">Repeat</keyword>